<feature type="domain" description="DUF7133" evidence="1">
    <location>
        <begin position="30"/>
        <end position="240"/>
    </location>
</feature>
<evidence type="ECO:0000259" key="1">
    <source>
        <dbReference type="Pfam" id="PF23500"/>
    </source>
</evidence>
<proteinExistence type="predicted"/>
<dbReference type="InterPro" id="IPR013428">
    <property type="entry name" value="Membrane-bound_put_N"/>
</dbReference>
<dbReference type="EMBL" id="UINC01103680">
    <property type="protein sequence ID" value="SVC66241.1"/>
    <property type="molecule type" value="Genomic_DNA"/>
</dbReference>
<protein>
    <recommendedName>
        <fullName evidence="1">DUF7133 domain-containing protein</fullName>
    </recommendedName>
</protein>
<dbReference type="Gene3D" id="2.120.10.30">
    <property type="entry name" value="TolB, C-terminal domain"/>
    <property type="match status" value="1"/>
</dbReference>
<dbReference type="AlphaFoldDB" id="A0A382P331"/>
<dbReference type="SUPFAM" id="SSF50952">
    <property type="entry name" value="Soluble quinoprotein glucose dehydrogenase"/>
    <property type="match status" value="1"/>
</dbReference>
<gene>
    <name evidence="2" type="ORF">METZ01_LOCUS319095</name>
</gene>
<accession>A0A382P331</accession>
<evidence type="ECO:0000313" key="2">
    <source>
        <dbReference type="EMBL" id="SVC66241.1"/>
    </source>
</evidence>
<dbReference type="InterPro" id="IPR055557">
    <property type="entry name" value="DUF7133"/>
</dbReference>
<sequence length="259" mass="28540">MTVRFIFLVTALTTSIFAAVPKSPDPRIIVELFAEAPQIVTPTGLAVDPNGRVLVIESHTHFRPKDYKGPDRDRVLMFTINSKGKTNRTIFHDGLNMGMDVTAGMNGWIYLAERNRILRVRDTDDDGKADKYEDVIVMETNGTYPHNGLSGLSFAPSEIDRRIIDAKGDLIFGLGENLGHAYTLFGRDGVKIEGAAGIGGGVFRCTIDGKKLKQIARGFWNPFGTCVDKWGRIFAVDNNPGGRPPCRLLHVVPKGDYGY</sequence>
<name>A0A382P331_9ZZZZ</name>
<dbReference type="Pfam" id="PF23500">
    <property type="entry name" value="DUF7133"/>
    <property type="match status" value="1"/>
</dbReference>
<feature type="non-terminal residue" evidence="2">
    <location>
        <position position="259"/>
    </location>
</feature>
<dbReference type="InterPro" id="IPR011042">
    <property type="entry name" value="6-blade_b-propeller_TolB-like"/>
</dbReference>
<organism evidence="2">
    <name type="scientific">marine metagenome</name>
    <dbReference type="NCBI Taxonomy" id="408172"/>
    <lineage>
        <taxon>unclassified sequences</taxon>
        <taxon>metagenomes</taxon>
        <taxon>ecological metagenomes</taxon>
    </lineage>
</organism>
<dbReference type="PANTHER" id="PTHR33546">
    <property type="entry name" value="LARGE, MULTIFUNCTIONAL SECRETED PROTEIN-RELATED"/>
    <property type="match status" value="1"/>
</dbReference>
<dbReference type="InterPro" id="IPR011041">
    <property type="entry name" value="Quinoprot_gluc/sorb_DH_b-prop"/>
</dbReference>
<reference evidence="2" key="1">
    <citation type="submission" date="2018-05" db="EMBL/GenBank/DDBJ databases">
        <authorList>
            <person name="Lanie J.A."/>
            <person name="Ng W.-L."/>
            <person name="Kazmierczak K.M."/>
            <person name="Andrzejewski T.M."/>
            <person name="Davidsen T.M."/>
            <person name="Wayne K.J."/>
            <person name="Tettelin H."/>
            <person name="Glass J.I."/>
            <person name="Rusch D."/>
            <person name="Podicherti R."/>
            <person name="Tsui H.-C.T."/>
            <person name="Winkler M.E."/>
        </authorList>
    </citation>
    <scope>NUCLEOTIDE SEQUENCE</scope>
</reference>
<dbReference type="PANTHER" id="PTHR33546:SF1">
    <property type="entry name" value="LARGE, MULTIFUNCTIONAL SECRETED PROTEIN"/>
    <property type="match status" value="1"/>
</dbReference>
<dbReference type="NCBIfam" id="TIGR02604">
    <property type="entry name" value="Piru_Ver_Nterm"/>
    <property type="match status" value="1"/>
</dbReference>